<dbReference type="InterPro" id="IPR017853">
    <property type="entry name" value="GH"/>
</dbReference>
<evidence type="ECO:0008006" key="3">
    <source>
        <dbReference type="Google" id="ProtNLM"/>
    </source>
</evidence>
<name>A0ABX7IDX6_9BACT</name>
<evidence type="ECO:0000313" key="1">
    <source>
        <dbReference type="EMBL" id="QRR04139.1"/>
    </source>
</evidence>
<dbReference type="SUPFAM" id="SSF51445">
    <property type="entry name" value="(Trans)glycosidases"/>
    <property type="match status" value="1"/>
</dbReference>
<dbReference type="Proteomes" id="UP000612680">
    <property type="component" value="Chromosome"/>
</dbReference>
<reference evidence="1 2" key="1">
    <citation type="submission" date="2020-06" db="EMBL/GenBank/DDBJ databases">
        <title>Dyadobacter sandarakinus sp. nov., isolated from the soil of the Arctic Yellow River Station.</title>
        <authorList>
            <person name="Zhang Y."/>
            <person name="Peng F."/>
        </authorList>
    </citation>
    <scope>NUCLEOTIDE SEQUENCE [LARGE SCALE GENOMIC DNA]</scope>
    <source>
        <strain evidence="1 2">Q3-56</strain>
    </source>
</reference>
<dbReference type="Gene3D" id="3.20.20.80">
    <property type="entry name" value="Glycosidases"/>
    <property type="match status" value="1"/>
</dbReference>
<protein>
    <recommendedName>
        <fullName evidence="3">Mannan endo-1,4-beta-mannosidase</fullName>
    </recommendedName>
</protein>
<dbReference type="EMBL" id="CP056775">
    <property type="protein sequence ID" value="QRR04139.1"/>
    <property type="molecule type" value="Genomic_DNA"/>
</dbReference>
<keyword evidence="2" id="KW-1185">Reference proteome</keyword>
<accession>A0ABX7IDX6</accession>
<gene>
    <name evidence="1" type="ORF">HWI92_10450</name>
</gene>
<sequence>MLPWVQTASDAPYFITENGANWTPIGQNDAITWPELEGLFRRKNIGEADRYLAWLAEHGVTCLRLMLEYAQGEHRYFENPAGTFSQNMVRLWDDLFTLCAKHNLRILLTPVDTFWMWKRWQYHPYNRKNGGPCAKRSEWLICPDTLAAVKNRLSFVAERWGGSGVLFAWDLWNEIHPAHANGRTDVFETFINELSTHLRELEMRLYGRCHPQTVSIFGPTLQEQPAAADVIFRHKMLDFASTHFYDAGTIDNPKDTVASAITAGQLVREALSHLPASRPFFDSEHGPIHAFKDKHIIFAHDFDDEYFRHIQWAHIASGAAGGGMRWPNRHPHCLTPGMRLAQKAMAGFTDLIDWKNFRRKNLNEELTVSDRRFAAFACADGRQAVLWLLRTDTQVKRPDRLRSLDQHAPGIPVEITLPGMTAGHYEVITWDTVHGRAVEKQFVQVKSDETLHLHLASVVSDIAVAVRPA</sequence>
<proteinExistence type="predicted"/>
<organism evidence="1 2">
    <name type="scientific">Dyadobacter sandarakinus</name>
    <dbReference type="NCBI Taxonomy" id="2747268"/>
    <lineage>
        <taxon>Bacteria</taxon>
        <taxon>Pseudomonadati</taxon>
        <taxon>Bacteroidota</taxon>
        <taxon>Cytophagia</taxon>
        <taxon>Cytophagales</taxon>
        <taxon>Spirosomataceae</taxon>
        <taxon>Dyadobacter</taxon>
    </lineage>
</organism>
<evidence type="ECO:0000313" key="2">
    <source>
        <dbReference type="Proteomes" id="UP000612680"/>
    </source>
</evidence>